<reference evidence="2 3" key="1">
    <citation type="submission" date="2018-12" db="EMBL/GenBank/DDBJ databases">
        <authorList>
            <person name="Li F."/>
        </authorList>
    </citation>
    <scope>NUCLEOTIDE SEQUENCE [LARGE SCALE GENOMIC DNA]</scope>
    <source>
        <strain evidence="2 3">11W25H-1</strain>
    </source>
</reference>
<dbReference type="EMBL" id="RZNB01000005">
    <property type="protein sequence ID" value="RWZ49593.1"/>
    <property type="molecule type" value="Genomic_DNA"/>
</dbReference>
<dbReference type="Gene3D" id="3.20.20.380">
    <property type="entry name" value="Copper homeostasis (CutC) domain"/>
    <property type="match status" value="1"/>
</dbReference>
<comment type="caution">
    <text evidence="2">The sequence shown here is derived from an EMBL/GenBank/DDBJ whole genome shotgun (WGS) entry which is preliminary data.</text>
</comment>
<dbReference type="OrthoDB" id="9815677at2"/>
<dbReference type="InterPro" id="IPR036822">
    <property type="entry name" value="CutC-like_dom_sf"/>
</dbReference>
<dbReference type="SUPFAM" id="SSF110395">
    <property type="entry name" value="CutC-like"/>
    <property type="match status" value="1"/>
</dbReference>
<evidence type="ECO:0000256" key="1">
    <source>
        <dbReference type="SAM" id="MobiDB-lite"/>
    </source>
</evidence>
<dbReference type="Proteomes" id="UP000288547">
    <property type="component" value="Unassembled WGS sequence"/>
</dbReference>
<feature type="compositionally biased region" description="Low complexity" evidence="1">
    <location>
        <begin position="45"/>
        <end position="56"/>
    </location>
</feature>
<feature type="region of interest" description="Disordered" evidence="1">
    <location>
        <begin position="45"/>
        <end position="72"/>
    </location>
</feature>
<dbReference type="Pfam" id="PF03932">
    <property type="entry name" value="CutC"/>
    <property type="match status" value="1"/>
</dbReference>
<dbReference type="RefSeq" id="WP_128495640.1">
    <property type="nucleotide sequence ID" value="NZ_RZNB01000005.1"/>
</dbReference>
<dbReference type="InterPro" id="IPR005627">
    <property type="entry name" value="CutC-like"/>
</dbReference>
<sequence length="80" mass="7801">MTPRRADGSVQIMAGASVDASNAALIAATGVDAVHASAKRIESGASAPALSLGSDARAGGPDHETTGEDASIAIRDALPC</sequence>
<keyword evidence="3" id="KW-1185">Reference proteome</keyword>
<protein>
    <submittedName>
        <fullName evidence="2">Uncharacterized protein</fullName>
    </submittedName>
</protein>
<proteinExistence type="predicted"/>
<gene>
    <name evidence="2" type="ORF">ELQ90_12580</name>
</gene>
<evidence type="ECO:0000313" key="2">
    <source>
        <dbReference type="EMBL" id="RWZ49593.1"/>
    </source>
</evidence>
<accession>A0A3S4DIU5</accession>
<evidence type="ECO:0000313" key="3">
    <source>
        <dbReference type="Proteomes" id="UP000288547"/>
    </source>
</evidence>
<dbReference type="AlphaFoldDB" id="A0A3S4DIU5"/>
<organism evidence="2 3">
    <name type="scientific">Labedella phragmitis</name>
    <dbReference type="NCBI Taxonomy" id="2498849"/>
    <lineage>
        <taxon>Bacteria</taxon>
        <taxon>Bacillati</taxon>
        <taxon>Actinomycetota</taxon>
        <taxon>Actinomycetes</taxon>
        <taxon>Micrococcales</taxon>
        <taxon>Microbacteriaceae</taxon>
        <taxon>Labedella</taxon>
    </lineage>
</organism>
<name>A0A3S4DIU5_9MICO</name>